<proteinExistence type="predicted"/>
<dbReference type="Gramene" id="EME27379">
    <property type="protein sequence ID" value="EME27379"/>
    <property type="gene ID" value="Gasu_51050"/>
</dbReference>
<dbReference type="Proteomes" id="UP000030680">
    <property type="component" value="Unassembled WGS sequence"/>
</dbReference>
<dbReference type="RefSeq" id="XP_005703899.1">
    <property type="nucleotide sequence ID" value="XM_005703842.1"/>
</dbReference>
<dbReference type="OrthoDB" id="4238at2759"/>
<feature type="domain" description="DUF4460" evidence="1">
    <location>
        <begin position="13"/>
        <end position="79"/>
    </location>
</feature>
<gene>
    <name evidence="2" type="ORF">Gasu_51050</name>
</gene>
<dbReference type="EMBL" id="KB454533">
    <property type="protein sequence ID" value="EME27379.1"/>
    <property type="molecule type" value="Genomic_DNA"/>
</dbReference>
<evidence type="ECO:0000313" key="3">
    <source>
        <dbReference type="Proteomes" id="UP000030680"/>
    </source>
</evidence>
<dbReference type="Pfam" id="PF14687">
    <property type="entry name" value="DUF4460"/>
    <property type="match status" value="1"/>
</dbReference>
<dbReference type="KEGG" id="gsl:Gasu_51050"/>
<protein>
    <recommendedName>
        <fullName evidence="1">DUF4460 domain-containing protein</fullName>
    </recommendedName>
</protein>
<sequence>MFNRKYLSQELLCELRTSLRRVFLRIHPDKFWEFPTEASVNKFAFQQLNHLVEELETIPSRAGVTSQFTCYLREASDISTVQGAQVELFHSTLYRLTIRTTEDCRVPPNALLLLRVFEVFNLKIPQVFAELVKELESKSANARVWKTLDDFVENHGSLVGAHILQSTFFSNMESRRDLPNASSKIFDLCRQLESKMRIFVRVQRPTEELFYDELLRLKTLLTTDEYIFRKVKGCRIFLTVSDCCFVNSETGVVILGTAALNKEWETTLWSSENVSCCEEFSQLDSNIRKQERIVERILKLRKITCTREILWNRFFLAKYLSFLSQLADCSISQEDSVVPFAKLFETVGFFKLEITLTKDPETNHNTSNVLENKICLMLSDNCFYKGILNGEQQSQQLSVRCG</sequence>
<dbReference type="InterPro" id="IPR028031">
    <property type="entry name" value="DUF4460"/>
</dbReference>
<keyword evidence="3" id="KW-1185">Reference proteome</keyword>
<evidence type="ECO:0000259" key="1">
    <source>
        <dbReference type="Pfam" id="PF14687"/>
    </source>
</evidence>
<name>M2XVG2_GALSU</name>
<dbReference type="GeneID" id="17086293"/>
<organism evidence="2 3">
    <name type="scientific">Galdieria sulphuraria</name>
    <name type="common">Red alga</name>
    <dbReference type="NCBI Taxonomy" id="130081"/>
    <lineage>
        <taxon>Eukaryota</taxon>
        <taxon>Rhodophyta</taxon>
        <taxon>Bangiophyceae</taxon>
        <taxon>Galdieriales</taxon>
        <taxon>Galdieriaceae</taxon>
        <taxon>Galdieria</taxon>
    </lineage>
</organism>
<reference evidence="3" key="1">
    <citation type="journal article" date="2013" name="Science">
        <title>Gene transfer from bacteria and archaea facilitated evolution of an extremophilic eukaryote.</title>
        <authorList>
            <person name="Schonknecht G."/>
            <person name="Chen W.H."/>
            <person name="Ternes C.M."/>
            <person name="Barbier G.G."/>
            <person name="Shrestha R.P."/>
            <person name="Stanke M."/>
            <person name="Brautigam A."/>
            <person name="Baker B.J."/>
            <person name="Banfield J.F."/>
            <person name="Garavito R.M."/>
            <person name="Carr K."/>
            <person name="Wilkerson C."/>
            <person name="Rensing S.A."/>
            <person name="Gagneul D."/>
            <person name="Dickenson N.E."/>
            <person name="Oesterhelt C."/>
            <person name="Lercher M.J."/>
            <person name="Weber A.P."/>
        </authorList>
    </citation>
    <scope>NUCLEOTIDE SEQUENCE [LARGE SCALE GENOMIC DNA]</scope>
    <source>
        <strain evidence="3">074W</strain>
    </source>
</reference>
<evidence type="ECO:0000313" key="2">
    <source>
        <dbReference type="EMBL" id="EME27379.1"/>
    </source>
</evidence>
<dbReference type="AlphaFoldDB" id="M2XVG2"/>
<accession>M2XVG2</accession>